<dbReference type="OrthoDB" id="381070at2157"/>
<dbReference type="GeneID" id="10277952"/>
<evidence type="ECO:0008006" key="4">
    <source>
        <dbReference type="Google" id="ProtNLM"/>
    </source>
</evidence>
<keyword evidence="1" id="KW-1133">Transmembrane helix</keyword>
<protein>
    <recommendedName>
        <fullName evidence="4">PepSY domain-containing protein</fullName>
    </recommendedName>
</protein>
<evidence type="ECO:0000313" key="3">
    <source>
        <dbReference type="Proteomes" id="UP000007490"/>
    </source>
</evidence>
<dbReference type="KEGG" id="mel:Metbo_1501"/>
<proteinExistence type="predicted"/>
<dbReference type="HOGENOM" id="CLU_1840583_0_0_2"/>
<feature type="transmembrane region" description="Helical" evidence="1">
    <location>
        <begin position="7"/>
        <end position="27"/>
    </location>
</feature>
<evidence type="ECO:0000256" key="1">
    <source>
        <dbReference type="SAM" id="Phobius"/>
    </source>
</evidence>
<gene>
    <name evidence="2" type="ordered locus">Metbo_1501</name>
</gene>
<sequence length="139" mass="14929" precursor="true">MNNTGKTLIIIIIALVAVLSLTVGFVLQGNLSTKNTTDLNTTTINQTTQNVTTKSTNQSSSIISSSEAVAIAKKWGASKGMEPDGYVSYLSGKGMYQGADGNPFYHVGMKWIDPNRTVQEYGDAGYVEIDAKTGKMVQR</sequence>
<dbReference type="EMBL" id="CP002551">
    <property type="protein sequence ID" value="ADZ09733.1"/>
    <property type="molecule type" value="Genomic_DNA"/>
</dbReference>
<dbReference type="RefSeq" id="WP_013645084.1">
    <property type="nucleotide sequence ID" value="NC_015216.1"/>
</dbReference>
<dbReference type="Proteomes" id="UP000007490">
    <property type="component" value="Chromosome"/>
</dbReference>
<keyword evidence="1" id="KW-0812">Transmembrane</keyword>
<evidence type="ECO:0000313" key="2">
    <source>
        <dbReference type="EMBL" id="ADZ09733.1"/>
    </source>
</evidence>
<dbReference type="AlphaFoldDB" id="F0T8I2"/>
<reference evidence="3" key="1">
    <citation type="submission" date="2011-02" db="EMBL/GenBank/DDBJ databases">
        <title>Complete sequence of Methanobacterium sp. AL-21.</title>
        <authorList>
            <consortium name="US DOE Joint Genome Institute"/>
            <person name="Lucas S."/>
            <person name="Copeland A."/>
            <person name="Lapidus A."/>
            <person name="Cheng J.-F."/>
            <person name="Goodwin L."/>
            <person name="Pitluck S."/>
            <person name="Chertkov O."/>
            <person name="Detter J.C."/>
            <person name="Han C."/>
            <person name="Tapia R."/>
            <person name="Land M."/>
            <person name="Hauser L."/>
            <person name="Kyrpides N."/>
            <person name="Ivanova N."/>
            <person name="Mikhailova N."/>
            <person name="Pagani I."/>
            <person name="Cadillo-Quiroz H."/>
            <person name="Imachi H."/>
            <person name="Zinder S."/>
            <person name="Liu W."/>
            <person name="Woyke T."/>
        </authorList>
    </citation>
    <scope>NUCLEOTIDE SEQUENCE [LARGE SCALE GENOMIC DNA]</scope>
    <source>
        <strain evidence="3">AL-21</strain>
    </source>
</reference>
<organism evidence="2 3">
    <name type="scientific">Methanobacterium lacus (strain AL-21)</name>
    <dbReference type="NCBI Taxonomy" id="877455"/>
    <lineage>
        <taxon>Archaea</taxon>
        <taxon>Methanobacteriati</taxon>
        <taxon>Methanobacteriota</taxon>
        <taxon>Methanomada group</taxon>
        <taxon>Methanobacteria</taxon>
        <taxon>Methanobacteriales</taxon>
        <taxon>Methanobacteriaceae</taxon>
        <taxon>Methanobacterium</taxon>
    </lineage>
</organism>
<keyword evidence="1" id="KW-0472">Membrane</keyword>
<name>F0T8I2_METLA</name>
<reference evidence="2 3" key="2">
    <citation type="journal article" date="2014" name="Int. J. Syst. Evol. Microbiol.">
        <title>Methanobacterium paludis sp. nov. and a novel strain of Methanobacterium lacus isolated from northern peatlands.</title>
        <authorList>
            <person name="Cadillo-Quiroz H."/>
            <person name="Brauer S.L."/>
            <person name="Goodson N."/>
            <person name="Yavitt J.B."/>
            <person name="Zinder S.H."/>
        </authorList>
    </citation>
    <scope>NUCLEOTIDE SEQUENCE [LARGE SCALE GENOMIC DNA]</scope>
    <source>
        <strain evidence="2 3">AL-21</strain>
    </source>
</reference>
<accession>F0T8I2</accession>
<keyword evidence="3" id="KW-1185">Reference proteome</keyword>